<protein>
    <recommendedName>
        <fullName evidence="3">FAD/NAD(P)-binding domain-containing protein</fullName>
    </recommendedName>
</protein>
<evidence type="ECO:0008006" key="3">
    <source>
        <dbReference type="Google" id="ProtNLM"/>
    </source>
</evidence>
<evidence type="ECO:0000313" key="2">
    <source>
        <dbReference type="Proteomes" id="UP000183050"/>
    </source>
</evidence>
<dbReference type="Proteomes" id="UP000183050">
    <property type="component" value="Plasmid unnamed3"/>
</dbReference>
<reference evidence="1 2" key="1">
    <citation type="submission" date="2016-11" db="EMBL/GenBank/DDBJ databases">
        <title>Rhizobium leguminosarum bv. viciae strain Vaf12 isolated from Vavilovia formosa root nodules from Russia, Dagestan.</title>
        <authorList>
            <person name="Kimeklis A."/>
        </authorList>
    </citation>
    <scope>NUCLEOTIDE SEQUENCE [LARGE SCALE GENOMIC DNA]</scope>
    <source>
        <strain evidence="1 2">Vaf-108</strain>
        <plasmid evidence="2">Plasmid unnamed3 sequence</plasmid>
    </source>
</reference>
<sequence length="189" mass="20579">MTTIGVVFVRHGTRIKLISILPAYRQTVDKGSMHQRYAGHLTQATISGDWSTTEDGGHQISLSYIDPDTEAKISLNYDLIVDCRGQRPAAFEKFPFPSLARQGTVSPAKIGASRLTQGRSGQENALVGGVDVDDRFHTIGEGGEVNKSLFVLAAPHIHGLYPYHSGLPFCNEATKIVARALFDTKEAIQ</sequence>
<accession>A0A1L3ZM06</accession>
<name>A0A1L3ZM06_RHILE</name>
<dbReference type="AlphaFoldDB" id="A0A1L3ZM06"/>
<dbReference type="RefSeq" id="WP_072642082.1">
    <property type="nucleotide sequence ID" value="NZ_CP018231.1"/>
</dbReference>
<proteinExistence type="predicted"/>
<dbReference type="EMBL" id="CP018231">
    <property type="protein sequence ID" value="API56682.1"/>
    <property type="molecule type" value="Genomic_DNA"/>
</dbReference>
<organism evidence="1 2">
    <name type="scientific">Rhizobium leguminosarum</name>
    <dbReference type="NCBI Taxonomy" id="384"/>
    <lineage>
        <taxon>Bacteria</taxon>
        <taxon>Pseudomonadati</taxon>
        <taxon>Pseudomonadota</taxon>
        <taxon>Alphaproteobacteria</taxon>
        <taxon>Hyphomicrobiales</taxon>
        <taxon>Rhizobiaceae</taxon>
        <taxon>Rhizobium/Agrobacterium group</taxon>
        <taxon>Rhizobium</taxon>
    </lineage>
</organism>
<keyword evidence="1" id="KW-0614">Plasmid</keyword>
<gene>
    <name evidence="1" type="ORF">BMW22_34990</name>
</gene>
<geneLocation type="plasmid" evidence="2">
    <name>unnamed3 sequence</name>
</geneLocation>
<evidence type="ECO:0000313" key="1">
    <source>
        <dbReference type="EMBL" id="API56682.1"/>
    </source>
</evidence>